<feature type="domain" description="Major facilitator superfamily (MFS) profile" evidence="5">
    <location>
        <begin position="188"/>
        <end position="414"/>
    </location>
</feature>
<evidence type="ECO:0000256" key="2">
    <source>
        <dbReference type="ARBA" id="ARBA00022989"/>
    </source>
</evidence>
<feature type="transmembrane region" description="Helical" evidence="4">
    <location>
        <begin position="117"/>
        <end position="138"/>
    </location>
</feature>
<dbReference type="Pfam" id="PF07690">
    <property type="entry name" value="MFS_1"/>
    <property type="match status" value="1"/>
</dbReference>
<keyword evidence="2 4" id="KW-1133">Transmembrane helix</keyword>
<feature type="transmembrane region" description="Helical" evidence="4">
    <location>
        <begin position="28"/>
        <end position="52"/>
    </location>
</feature>
<dbReference type="InterPro" id="IPR011701">
    <property type="entry name" value="MFS"/>
</dbReference>
<evidence type="ECO:0000259" key="5">
    <source>
        <dbReference type="PROSITE" id="PS50850"/>
    </source>
</evidence>
<dbReference type="GO" id="GO:0022857">
    <property type="term" value="F:transmembrane transporter activity"/>
    <property type="evidence" value="ECO:0007669"/>
    <property type="project" value="InterPro"/>
</dbReference>
<name>A0A380WQS3_AMIAI</name>
<organism evidence="6 7">
    <name type="scientific">Aminobacter aminovorans</name>
    <name type="common">Chelatobacter heintzii</name>
    <dbReference type="NCBI Taxonomy" id="83263"/>
    <lineage>
        <taxon>Bacteria</taxon>
        <taxon>Pseudomonadati</taxon>
        <taxon>Pseudomonadota</taxon>
        <taxon>Alphaproteobacteria</taxon>
        <taxon>Hyphomicrobiales</taxon>
        <taxon>Phyllobacteriaceae</taxon>
        <taxon>Aminobacter</taxon>
    </lineage>
</organism>
<keyword evidence="1 4" id="KW-0812">Transmembrane</keyword>
<dbReference type="SUPFAM" id="SSF103473">
    <property type="entry name" value="MFS general substrate transporter"/>
    <property type="match status" value="1"/>
</dbReference>
<sequence>MKFQISALPVTQMRNPYKEIFKAPGAKAFSATGFIARLPLSMITLGIVTMLSETHGEYWLAGAVAATFAFSNALIAPQVSRLVDRYGQRRILIPGTIVAVVALSSLMLATHYRAPSWTLFLFAVLAGTMPSMSAFVRARWTHIYRGSPKLHTAFAFESVVDEVIFMTGPIVAIGLSVGFFPEAGPLVATTLLAVGNFLFAAQKSTEPPVHAQDKSGGKSVIWLGSMQILVLTLIAIGAIFGTAEVTAVAFAEAQGDKASAGFALSAYAAGSLVAGLAFGALKLKLALPRQLLLAIALAALTTLPLMMVGSMQTLAVVLFVAGVAVSPTIIISMALVEKIVPSSKLTEGMTWAITGIGIGMAAGSSASGWFIDNLGPASGFFVSMLAGFIALVVALVGQGSFRRSTSSLVPVPAE</sequence>
<reference evidence="6 7" key="1">
    <citation type="submission" date="2018-06" db="EMBL/GenBank/DDBJ databases">
        <authorList>
            <consortium name="Pathogen Informatics"/>
            <person name="Doyle S."/>
        </authorList>
    </citation>
    <scope>NUCLEOTIDE SEQUENCE [LARGE SCALE GENOMIC DNA]</scope>
    <source>
        <strain evidence="6 7">NCTC10684</strain>
    </source>
</reference>
<feature type="transmembrane region" description="Helical" evidence="4">
    <location>
        <begin position="220"/>
        <end position="240"/>
    </location>
</feature>
<keyword evidence="3 4" id="KW-0472">Membrane</keyword>
<feature type="transmembrane region" description="Helical" evidence="4">
    <location>
        <begin position="291"/>
        <end position="308"/>
    </location>
</feature>
<evidence type="ECO:0000256" key="4">
    <source>
        <dbReference type="SAM" id="Phobius"/>
    </source>
</evidence>
<gene>
    <name evidence="6" type="ORF">NCTC10684_04471</name>
</gene>
<feature type="transmembrane region" description="Helical" evidence="4">
    <location>
        <begin position="314"/>
        <end position="336"/>
    </location>
</feature>
<feature type="transmembrane region" description="Helical" evidence="4">
    <location>
        <begin position="183"/>
        <end position="200"/>
    </location>
</feature>
<dbReference type="Gene3D" id="1.20.1250.20">
    <property type="entry name" value="MFS general substrate transporter like domains"/>
    <property type="match status" value="2"/>
</dbReference>
<dbReference type="PROSITE" id="PS50850">
    <property type="entry name" value="MFS"/>
    <property type="match status" value="1"/>
</dbReference>
<dbReference type="EMBL" id="UFSM01000001">
    <property type="protein sequence ID" value="SUU91208.1"/>
    <property type="molecule type" value="Genomic_DNA"/>
</dbReference>
<feature type="transmembrane region" description="Helical" evidence="4">
    <location>
        <begin position="377"/>
        <end position="397"/>
    </location>
</feature>
<dbReference type="PANTHER" id="PTHR23542:SF1">
    <property type="entry name" value="MAJOR FACILITATOR SUPERFAMILY (MFS) PROFILE DOMAIN-CONTAINING PROTEIN"/>
    <property type="match status" value="1"/>
</dbReference>
<accession>A0A380WQS3</accession>
<evidence type="ECO:0000313" key="7">
    <source>
        <dbReference type="Proteomes" id="UP000254701"/>
    </source>
</evidence>
<evidence type="ECO:0000313" key="6">
    <source>
        <dbReference type="EMBL" id="SUU91208.1"/>
    </source>
</evidence>
<dbReference type="Proteomes" id="UP000254701">
    <property type="component" value="Unassembled WGS sequence"/>
</dbReference>
<dbReference type="InterPro" id="IPR036259">
    <property type="entry name" value="MFS_trans_sf"/>
</dbReference>
<evidence type="ECO:0000256" key="1">
    <source>
        <dbReference type="ARBA" id="ARBA00022692"/>
    </source>
</evidence>
<dbReference type="InterPro" id="IPR020846">
    <property type="entry name" value="MFS_dom"/>
</dbReference>
<feature type="transmembrane region" description="Helical" evidence="4">
    <location>
        <begin position="260"/>
        <end position="279"/>
    </location>
</feature>
<evidence type="ECO:0000256" key="3">
    <source>
        <dbReference type="ARBA" id="ARBA00023136"/>
    </source>
</evidence>
<feature type="transmembrane region" description="Helical" evidence="4">
    <location>
        <begin position="58"/>
        <end position="79"/>
    </location>
</feature>
<dbReference type="PANTHER" id="PTHR23542">
    <property type="match status" value="1"/>
</dbReference>
<protein>
    <submittedName>
        <fullName evidence="6">H+ Antiporter protein</fullName>
    </submittedName>
</protein>
<feature type="transmembrane region" description="Helical" evidence="4">
    <location>
        <begin position="348"/>
        <end position="371"/>
    </location>
</feature>
<proteinExistence type="predicted"/>
<feature type="transmembrane region" description="Helical" evidence="4">
    <location>
        <begin position="91"/>
        <end position="111"/>
    </location>
</feature>
<dbReference type="AlphaFoldDB" id="A0A380WQS3"/>